<dbReference type="RefSeq" id="WP_284350386.1">
    <property type="nucleotide sequence ID" value="NZ_BRXS01000003.1"/>
</dbReference>
<protein>
    <submittedName>
        <fullName evidence="2">Uncharacterized protein</fullName>
    </submittedName>
</protein>
<accession>A0AA37Q3J3</accession>
<dbReference type="Proteomes" id="UP001161325">
    <property type="component" value="Unassembled WGS sequence"/>
</dbReference>
<proteinExistence type="predicted"/>
<dbReference type="AlphaFoldDB" id="A0AA37Q3J3"/>
<gene>
    <name evidence="2" type="ORF">rosag_24370</name>
</gene>
<feature type="signal peptide" evidence="1">
    <location>
        <begin position="1"/>
        <end position="19"/>
    </location>
</feature>
<organism evidence="2 3">
    <name type="scientific">Roseisolibacter agri</name>
    <dbReference type="NCBI Taxonomy" id="2014610"/>
    <lineage>
        <taxon>Bacteria</taxon>
        <taxon>Pseudomonadati</taxon>
        <taxon>Gemmatimonadota</taxon>
        <taxon>Gemmatimonadia</taxon>
        <taxon>Gemmatimonadales</taxon>
        <taxon>Gemmatimonadaceae</taxon>
        <taxon>Roseisolibacter</taxon>
    </lineage>
</organism>
<evidence type="ECO:0000313" key="3">
    <source>
        <dbReference type="Proteomes" id="UP001161325"/>
    </source>
</evidence>
<evidence type="ECO:0000256" key="1">
    <source>
        <dbReference type="SAM" id="SignalP"/>
    </source>
</evidence>
<reference evidence="2" key="1">
    <citation type="submission" date="2022-08" db="EMBL/GenBank/DDBJ databases">
        <title>Draft genome sequencing of Roseisolibacter agri AW1220.</title>
        <authorList>
            <person name="Tobiishi Y."/>
            <person name="Tonouchi A."/>
        </authorList>
    </citation>
    <scope>NUCLEOTIDE SEQUENCE</scope>
    <source>
        <strain evidence="2">AW1220</strain>
    </source>
</reference>
<evidence type="ECO:0000313" key="2">
    <source>
        <dbReference type="EMBL" id="GLC25924.1"/>
    </source>
</evidence>
<dbReference type="EMBL" id="BRXS01000003">
    <property type="protein sequence ID" value="GLC25924.1"/>
    <property type="molecule type" value="Genomic_DNA"/>
</dbReference>
<feature type="chain" id="PRO_5041214490" evidence="1">
    <location>
        <begin position="20"/>
        <end position="157"/>
    </location>
</feature>
<name>A0AA37Q3J3_9BACT</name>
<comment type="caution">
    <text evidence="2">The sequence shown here is derived from an EMBL/GenBank/DDBJ whole genome shotgun (WGS) entry which is preliminary data.</text>
</comment>
<keyword evidence="1" id="KW-0732">Signal</keyword>
<sequence length="157" mass="16109">MLRTSLLVLCLLLLPVVDAADAQAVVRKDAPADARAERSGTWSARSTTGLTLGGTWTAVPDSTGGTVTGTWTLADASGGTRASGAWSAAWTPALRSGDWRAVVTGRDGELAGTFTSNVPLGRNVPFADLFARAARDAVSGGWRMGGLAGAWSVRAAH</sequence>
<keyword evidence="3" id="KW-1185">Reference proteome</keyword>